<evidence type="ECO:0000313" key="8">
    <source>
        <dbReference type="EMBL" id="CAB4535610.1"/>
    </source>
</evidence>
<keyword evidence="4" id="KW-0067">ATP-binding</keyword>
<feature type="region of interest" description="Disordered" evidence="5">
    <location>
        <begin position="326"/>
        <end position="356"/>
    </location>
</feature>
<evidence type="ECO:0000259" key="6">
    <source>
        <dbReference type="Pfam" id="PF00501"/>
    </source>
</evidence>
<dbReference type="PROSITE" id="PS00455">
    <property type="entry name" value="AMP_BINDING"/>
    <property type="match status" value="1"/>
</dbReference>
<dbReference type="InterPro" id="IPR042099">
    <property type="entry name" value="ANL_N_sf"/>
</dbReference>
<evidence type="ECO:0000256" key="5">
    <source>
        <dbReference type="SAM" id="MobiDB-lite"/>
    </source>
</evidence>
<dbReference type="Gene3D" id="3.40.50.12780">
    <property type="entry name" value="N-terminal domain of ligase-like"/>
    <property type="match status" value="1"/>
</dbReference>
<sequence length="565" mass="62286">MDSENEVLTFADHVRARANDDNMAIRCEEISLTYRQWCVQVAARAALWRQVLAERPRDTPPHIGVLLDNTPEFTMWLGVAAVTGSVVVGINPTRRGAELARDIVHTACQIVITEEHQMALLDGLDLGDANGFVLVTESQKYLDLVDSYLGAELPSAQDCPVDPAATFLLLFTSGTSGAPKAVITSHQRLGAVAVSMKSILALTPDDTTYICMPLFHSNALFTAWGPSLVNGTCIALRRKFSASEFLSDVRKFGATYFNYVGKPLAYILATPEQEDDSDNPLQRGFGNEGSEMDLERFAERFGCKLTDGYGQTEGGVSIVRVPGMPQGSLGISPQGGITVRSPDTGEECPPAKFDGDGRLLNAEEATGEIVNSGRGTFEGYWNNVEANNERIRNGAYWTGDLGYRDANGFFFFAGRSADWMRVDGENFAGAPIERIVMRHPDVILAAVYGVPDPEIGDRVMVALQLVPGTQWDAEEFAAFLGEQTDLGPKWVPTFVHIVEQLPLTQTNKVIKRELVLRRWHDVENNENAQVWWRTGKEIRFERFTKSDADALRGKFVRSNRGSILV</sequence>
<accession>A0A6J6B919</accession>
<dbReference type="PANTHER" id="PTHR43107">
    <property type="entry name" value="LONG-CHAIN FATTY ACID TRANSPORT PROTEIN"/>
    <property type="match status" value="1"/>
</dbReference>
<name>A0A6J6B919_9ZZZZ</name>
<dbReference type="Pfam" id="PF13193">
    <property type="entry name" value="AMP-binding_C"/>
    <property type="match status" value="1"/>
</dbReference>
<keyword evidence="2" id="KW-0436">Ligase</keyword>
<dbReference type="InterPro" id="IPR000873">
    <property type="entry name" value="AMP-dep_synth/lig_dom"/>
</dbReference>
<dbReference type="GO" id="GO:0005524">
    <property type="term" value="F:ATP binding"/>
    <property type="evidence" value="ECO:0007669"/>
    <property type="project" value="UniProtKB-KW"/>
</dbReference>
<organism evidence="8">
    <name type="scientific">freshwater metagenome</name>
    <dbReference type="NCBI Taxonomy" id="449393"/>
    <lineage>
        <taxon>unclassified sequences</taxon>
        <taxon>metagenomes</taxon>
        <taxon>ecological metagenomes</taxon>
    </lineage>
</organism>
<dbReference type="InterPro" id="IPR025110">
    <property type="entry name" value="AMP-bd_C"/>
</dbReference>
<proteinExistence type="inferred from homology"/>
<dbReference type="GO" id="GO:0044539">
    <property type="term" value="P:long-chain fatty acid import into cell"/>
    <property type="evidence" value="ECO:0007669"/>
    <property type="project" value="TreeGrafter"/>
</dbReference>
<evidence type="ECO:0000256" key="2">
    <source>
        <dbReference type="ARBA" id="ARBA00022598"/>
    </source>
</evidence>
<dbReference type="EMBL" id="CAEZSL010000022">
    <property type="protein sequence ID" value="CAB4535610.1"/>
    <property type="molecule type" value="Genomic_DNA"/>
</dbReference>
<evidence type="ECO:0000259" key="7">
    <source>
        <dbReference type="Pfam" id="PF13193"/>
    </source>
</evidence>
<dbReference type="InterPro" id="IPR045851">
    <property type="entry name" value="AMP-bd_C_sf"/>
</dbReference>
<dbReference type="InterPro" id="IPR020845">
    <property type="entry name" value="AMP-binding_CS"/>
</dbReference>
<evidence type="ECO:0000256" key="4">
    <source>
        <dbReference type="ARBA" id="ARBA00022840"/>
    </source>
</evidence>
<evidence type="ECO:0000256" key="3">
    <source>
        <dbReference type="ARBA" id="ARBA00022741"/>
    </source>
</evidence>
<dbReference type="Pfam" id="PF00501">
    <property type="entry name" value="AMP-binding"/>
    <property type="match status" value="1"/>
</dbReference>
<feature type="domain" description="AMP-dependent synthetase/ligase" evidence="6">
    <location>
        <begin position="15"/>
        <end position="381"/>
    </location>
</feature>
<dbReference type="AlphaFoldDB" id="A0A6J6B919"/>
<dbReference type="PANTHER" id="PTHR43107:SF15">
    <property type="entry name" value="FATTY ACID TRANSPORT PROTEIN 3, ISOFORM A"/>
    <property type="match status" value="1"/>
</dbReference>
<comment type="similarity">
    <text evidence="1">Belongs to the ATP-dependent AMP-binding enzyme family.</text>
</comment>
<dbReference type="SUPFAM" id="SSF56801">
    <property type="entry name" value="Acetyl-CoA synthetase-like"/>
    <property type="match status" value="1"/>
</dbReference>
<protein>
    <submittedName>
        <fullName evidence="8">Unannotated protein</fullName>
    </submittedName>
</protein>
<gene>
    <name evidence="8" type="ORF">UFOPK1421_00327</name>
</gene>
<keyword evidence="3" id="KW-0547">Nucleotide-binding</keyword>
<dbReference type="GO" id="GO:0004467">
    <property type="term" value="F:long-chain fatty acid-CoA ligase activity"/>
    <property type="evidence" value="ECO:0007669"/>
    <property type="project" value="TreeGrafter"/>
</dbReference>
<reference evidence="8" key="1">
    <citation type="submission" date="2020-05" db="EMBL/GenBank/DDBJ databases">
        <authorList>
            <person name="Chiriac C."/>
            <person name="Salcher M."/>
            <person name="Ghai R."/>
            <person name="Kavagutti S V."/>
        </authorList>
    </citation>
    <scope>NUCLEOTIDE SEQUENCE</scope>
</reference>
<dbReference type="GO" id="GO:0005886">
    <property type="term" value="C:plasma membrane"/>
    <property type="evidence" value="ECO:0007669"/>
    <property type="project" value="TreeGrafter"/>
</dbReference>
<feature type="domain" description="AMP-binding enzyme C-terminal" evidence="7">
    <location>
        <begin position="432"/>
        <end position="508"/>
    </location>
</feature>
<dbReference type="Gene3D" id="3.30.300.30">
    <property type="match status" value="1"/>
</dbReference>
<evidence type="ECO:0000256" key="1">
    <source>
        <dbReference type="ARBA" id="ARBA00006432"/>
    </source>
</evidence>
<dbReference type="GO" id="GO:0005324">
    <property type="term" value="F:long-chain fatty acid transmembrane transporter activity"/>
    <property type="evidence" value="ECO:0007669"/>
    <property type="project" value="TreeGrafter"/>
</dbReference>